<dbReference type="Proteomes" id="UP001596143">
    <property type="component" value="Unassembled WGS sequence"/>
</dbReference>
<evidence type="ECO:0000256" key="9">
    <source>
        <dbReference type="ARBA" id="ARBA00048779"/>
    </source>
</evidence>
<dbReference type="SUPFAM" id="SSF51730">
    <property type="entry name" value="FAD-linked oxidoreductase"/>
    <property type="match status" value="1"/>
</dbReference>
<dbReference type="EC" id="1.5.5.2" evidence="3"/>
<dbReference type="PANTHER" id="PTHR13914:SF0">
    <property type="entry name" value="PROLINE DEHYDROGENASE 1, MITOCHONDRIAL"/>
    <property type="match status" value="1"/>
</dbReference>
<comment type="caution">
    <text evidence="11">The sequence shown here is derived from an EMBL/GenBank/DDBJ whole genome shotgun (WGS) entry which is preliminary data.</text>
</comment>
<protein>
    <recommendedName>
        <fullName evidence="3">proline dehydrogenase</fullName>
        <ecNumber evidence="3">1.5.5.2</ecNumber>
    </recommendedName>
</protein>
<evidence type="ECO:0000256" key="6">
    <source>
        <dbReference type="ARBA" id="ARBA00022827"/>
    </source>
</evidence>
<dbReference type="InterPro" id="IPR029041">
    <property type="entry name" value="FAD-linked_oxidoreductase-like"/>
</dbReference>
<dbReference type="RefSeq" id="WP_270896992.1">
    <property type="nucleotide sequence ID" value="NZ_JBHSPF010000065.1"/>
</dbReference>
<sequence>MIHQMTRSFFLFLSSRTTLNTFAQKWGLKFGASHIVAGQTMNDALRVAESLHSQGLTCIFDHLGEFVHSKEEAREATNAAIATIERIATSPLDIHLSVKLTQLGLSIDEDFCLQNMTDIVAAAKKHQVFVCIDMENYTHYEQTLRILEKLRQQNEQVGTVLQAYLRHAMKDLKQLHDVPLRLVKGAYKESEKVAFQKKEIIDEHFYRMITTHLKEGVFTAIATHDHRIIEKVISFVQKNNIPTDTFEFQFLYGFRPNLQQQLVQQGYAVRIYVPFGKDWFGYFMRRLAERPQNISFAMRGLLQRK</sequence>
<comment type="cofactor">
    <cofactor evidence="1">
        <name>FAD</name>
        <dbReference type="ChEBI" id="CHEBI:57692"/>
    </cofactor>
</comment>
<reference evidence="12" key="1">
    <citation type="journal article" date="2019" name="Int. J. Syst. Evol. Microbiol.">
        <title>The Global Catalogue of Microorganisms (GCM) 10K type strain sequencing project: providing services to taxonomists for standard genome sequencing and annotation.</title>
        <authorList>
            <consortium name="The Broad Institute Genomics Platform"/>
            <consortium name="The Broad Institute Genome Sequencing Center for Infectious Disease"/>
            <person name="Wu L."/>
            <person name="Ma J."/>
        </authorList>
    </citation>
    <scope>NUCLEOTIDE SEQUENCE [LARGE SCALE GENOMIC DNA]</scope>
    <source>
        <strain evidence="12">CGMCC 1.15790</strain>
    </source>
</reference>
<evidence type="ECO:0000256" key="4">
    <source>
        <dbReference type="ARBA" id="ARBA00022630"/>
    </source>
</evidence>
<keyword evidence="8" id="KW-0642">Proline metabolism</keyword>
<organism evidence="11 12">
    <name type="scientific">Aliibacillus thermotolerans</name>
    <dbReference type="NCBI Taxonomy" id="1834418"/>
    <lineage>
        <taxon>Bacteria</taxon>
        <taxon>Bacillati</taxon>
        <taxon>Bacillota</taxon>
        <taxon>Bacilli</taxon>
        <taxon>Bacillales</taxon>
        <taxon>Bacillaceae</taxon>
        <taxon>Aliibacillus</taxon>
    </lineage>
</organism>
<keyword evidence="6" id="KW-0274">FAD</keyword>
<proteinExistence type="predicted"/>
<comment type="pathway">
    <text evidence="2">Amino-acid degradation; L-proline degradation into L-glutamate; L-glutamate from L-proline: step 1/2.</text>
</comment>
<comment type="catalytic activity">
    <reaction evidence="9">
        <text>L-proline + a quinone = (S)-1-pyrroline-5-carboxylate + a quinol + H(+)</text>
        <dbReference type="Rhea" id="RHEA:23784"/>
        <dbReference type="ChEBI" id="CHEBI:15378"/>
        <dbReference type="ChEBI" id="CHEBI:17388"/>
        <dbReference type="ChEBI" id="CHEBI:24646"/>
        <dbReference type="ChEBI" id="CHEBI:60039"/>
        <dbReference type="ChEBI" id="CHEBI:132124"/>
        <dbReference type="EC" id="1.5.5.2"/>
    </reaction>
</comment>
<dbReference type="Pfam" id="PF01619">
    <property type="entry name" value="Pro_dh"/>
    <property type="match status" value="1"/>
</dbReference>
<evidence type="ECO:0000256" key="7">
    <source>
        <dbReference type="ARBA" id="ARBA00023002"/>
    </source>
</evidence>
<feature type="domain" description="Proline dehydrogenase" evidence="10">
    <location>
        <begin position="45"/>
        <end position="297"/>
    </location>
</feature>
<keyword evidence="7" id="KW-0560">Oxidoreductase</keyword>
<evidence type="ECO:0000256" key="1">
    <source>
        <dbReference type="ARBA" id="ARBA00001974"/>
    </source>
</evidence>
<evidence type="ECO:0000259" key="10">
    <source>
        <dbReference type="Pfam" id="PF01619"/>
    </source>
</evidence>
<keyword evidence="5" id="KW-0547">Nucleotide-binding</keyword>
<evidence type="ECO:0000313" key="12">
    <source>
        <dbReference type="Proteomes" id="UP001596143"/>
    </source>
</evidence>
<dbReference type="InterPro" id="IPR015659">
    <property type="entry name" value="Proline_oxidase"/>
</dbReference>
<dbReference type="EMBL" id="JBHSPF010000065">
    <property type="protein sequence ID" value="MFC5629645.1"/>
    <property type="molecule type" value="Genomic_DNA"/>
</dbReference>
<keyword evidence="12" id="KW-1185">Reference proteome</keyword>
<accession>A0ABW0U9Y0</accession>
<evidence type="ECO:0000256" key="8">
    <source>
        <dbReference type="ARBA" id="ARBA00023062"/>
    </source>
</evidence>
<name>A0ABW0U9Y0_9BACI</name>
<evidence type="ECO:0000256" key="5">
    <source>
        <dbReference type="ARBA" id="ARBA00022741"/>
    </source>
</evidence>
<evidence type="ECO:0000313" key="11">
    <source>
        <dbReference type="EMBL" id="MFC5629645.1"/>
    </source>
</evidence>
<dbReference type="Gene3D" id="3.20.20.220">
    <property type="match status" value="1"/>
</dbReference>
<gene>
    <name evidence="11" type="ORF">ACFPTR_12365</name>
</gene>
<keyword evidence="4" id="KW-0285">Flavoprotein</keyword>
<dbReference type="PANTHER" id="PTHR13914">
    <property type="entry name" value="PROLINE OXIDASE"/>
    <property type="match status" value="1"/>
</dbReference>
<evidence type="ECO:0000256" key="2">
    <source>
        <dbReference type="ARBA" id="ARBA00004739"/>
    </source>
</evidence>
<evidence type="ECO:0000256" key="3">
    <source>
        <dbReference type="ARBA" id="ARBA00012695"/>
    </source>
</evidence>
<dbReference type="InterPro" id="IPR008219">
    <property type="entry name" value="PRODH_bac_arc"/>
</dbReference>
<dbReference type="PIRSF" id="PIRSF000196">
    <property type="entry name" value="Pro_dehydrog"/>
    <property type="match status" value="1"/>
</dbReference>
<dbReference type="InterPro" id="IPR002872">
    <property type="entry name" value="Proline_DH_dom"/>
</dbReference>